<protein>
    <submittedName>
        <fullName evidence="2">Endonuclease III</fullName>
    </submittedName>
</protein>
<dbReference type="SUPFAM" id="SSF48150">
    <property type="entry name" value="DNA-glycosylase"/>
    <property type="match status" value="1"/>
</dbReference>
<feature type="region of interest" description="Disordered" evidence="1">
    <location>
        <begin position="1"/>
        <end position="21"/>
    </location>
</feature>
<evidence type="ECO:0000256" key="1">
    <source>
        <dbReference type="SAM" id="MobiDB-lite"/>
    </source>
</evidence>
<dbReference type="EMBL" id="LT607413">
    <property type="protein sequence ID" value="SCF31526.1"/>
    <property type="molecule type" value="Genomic_DNA"/>
</dbReference>
<dbReference type="GO" id="GO:0006281">
    <property type="term" value="P:DNA repair"/>
    <property type="evidence" value="ECO:0007669"/>
    <property type="project" value="InterPro"/>
</dbReference>
<keyword evidence="2" id="KW-0540">Nuclease</keyword>
<reference evidence="3" key="1">
    <citation type="submission" date="2016-06" db="EMBL/GenBank/DDBJ databases">
        <authorList>
            <person name="Varghese N."/>
            <person name="Submissions Spin"/>
        </authorList>
    </citation>
    <scope>NUCLEOTIDE SEQUENCE [LARGE SCALE GENOMIC DNA]</scope>
    <source>
        <strain evidence="3">DSM 43816</strain>
    </source>
</reference>
<evidence type="ECO:0000313" key="3">
    <source>
        <dbReference type="Proteomes" id="UP000198253"/>
    </source>
</evidence>
<proteinExistence type="predicted"/>
<dbReference type="Gene3D" id="1.10.340.30">
    <property type="entry name" value="Hypothetical protein, domain 2"/>
    <property type="match status" value="1"/>
</dbReference>
<dbReference type="Proteomes" id="UP000198253">
    <property type="component" value="Chromosome I"/>
</dbReference>
<keyword evidence="2" id="KW-0255">Endonuclease</keyword>
<accession>A0A1C4ZF84</accession>
<dbReference type="GO" id="GO:0004519">
    <property type="term" value="F:endonuclease activity"/>
    <property type="evidence" value="ECO:0007669"/>
    <property type="project" value="UniProtKB-KW"/>
</dbReference>
<keyword evidence="2" id="KW-0378">Hydrolase</keyword>
<organism evidence="2 3">
    <name type="scientific">Micromonospora echinospora</name>
    <name type="common">Micromonospora purpurea</name>
    <dbReference type="NCBI Taxonomy" id="1877"/>
    <lineage>
        <taxon>Bacteria</taxon>
        <taxon>Bacillati</taxon>
        <taxon>Actinomycetota</taxon>
        <taxon>Actinomycetes</taxon>
        <taxon>Micromonosporales</taxon>
        <taxon>Micromonosporaceae</taxon>
        <taxon>Micromonospora</taxon>
    </lineage>
</organism>
<keyword evidence="3" id="KW-1185">Reference proteome</keyword>
<evidence type="ECO:0000313" key="2">
    <source>
        <dbReference type="EMBL" id="SCF31526.1"/>
    </source>
</evidence>
<sequence>MPDPADQPHPGGADPPYPGYIPQVSDEHAVARALLRRQPRTYAEQAGIRLADRPAALYQLLVLATLLSTRIRAQVAVAAARELFAAGWRTPQRMEAATWQERVDALGRGHYRRYDERTATMLGTGARLCLDRWRGDLRRLHAAADGEPAALRRLLTAFPGIGPAGADIFLREVQTVWTDVRPFADRRALAGANRLGLPGSAKDLAALVGPGDVGRLTSALVRVALGEESPAEVTRAATGRR</sequence>
<dbReference type="InParanoid" id="A0A1C4ZF84"/>
<dbReference type="AlphaFoldDB" id="A0A1C4ZF84"/>
<gene>
    <name evidence="2" type="ORF">GA0070618_5159</name>
</gene>
<name>A0A1C4ZF84_MICEC</name>
<dbReference type="InterPro" id="IPR011257">
    <property type="entry name" value="DNA_glycosylase"/>
</dbReference>
<feature type="compositionally biased region" description="Pro residues" evidence="1">
    <location>
        <begin position="1"/>
        <end position="19"/>
    </location>
</feature>